<feature type="domain" description="DUF6534" evidence="2">
    <location>
        <begin position="188"/>
        <end position="266"/>
    </location>
</feature>
<dbReference type="Pfam" id="PF20152">
    <property type="entry name" value="DUF6534"/>
    <property type="match status" value="1"/>
</dbReference>
<reference evidence="3 4" key="1">
    <citation type="submission" date="2016-07" db="EMBL/GenBank/DDBJ databases">
        <title>Pervasive Adenine N6-methylation of Active Genes in Fungi.</title>
        <authorList>
            <consortium name="DOE Joint Genome Institute"/>
            <person name="Mondo S.J."/>
            <person name="Dannebaum R.O."/>
            <person name="Kuo R.C."/>
            <person name="Labutti K."/>
            <person name="Haridas S."/>
            <person name="Kuo A."/>
            <person name="Salamov A."/>
            <person name="Ahrendt S.R."/>
            <person name="Lipzen A."/>
            <person name="Sullivan W."/>
            <person name="Andreopoulos W.B."/>
            <person name="Clum A."/>
            <person name="Lindquist E."/>
            <person name="Daum C."/>
            <person name="Ramamoorthy G.K."/>
            <person name="Gryganskyi A."/>
            <person name="Culley D."/>
            <person name="Magnuson J.K."/>
            <person name="James T.Y."/>
            <person name="O'Malley M.A."/>
            <person name="Stajich J.E."/>
            <person name="Spatafora J.W."/>
            <person name="Visel A."/>
            <person name="Grigoriev I.V."/>
        </authorList>
    </citation>
    <scope>NUCLEOTIDE SEQUENCE [LARGE SCALE GENOMIC DNA]</scope>
    <source>
        <strain evidence="3 4">62-1032</strain>
    </source>
</reference>
<feature type="transmembrane region" description="Helical" evidence="1">
    <location>
        <begin position="60"/>
        <end position="83"/>
    </location>
</feature>
<dbReference type="OrthoDB" id="3206554at2759"/>
<dbReference type="PANTHER" id="PTHR40465">
    <property type="entry name" value="CHROMOSOME 1, WHOLE GENOME SHOTGUN SEQUENCE"/>
    <property type="match status" value="1"/>
</dbReference>
<name>A0A1Y2DYE7_9BASI</name>
<feature type="transmembrane region" description="Helical" evidence="1">
    <location>
        <begin position="242"/>
        <end position="262"/>
    </location>
</feature>
<evidence type="ECO:0000256" key="1">
    <source>
        <dbReference type="SAM" id="Phobius"/>
    </source>
</evidence>
<protein>
    <recommendedName>
        <fullName evidence="2">DUF6534 domain-containing protein</fullName>
    </recommendedName>
</protein>
<keyword evidence="1" id="KW-1133">Transmembrane helix</keyword>
<keyword evidence="4" id="KW-1185">Reference proteome</keyword>
<feature type="transmembrane region" description="Helical" evidence="1">
    <location>
        <begin position="26"/>
        <end position="48"/>
    </location>
</feature>
<keyword evidence="1" id="KW-0812">Transmembrane</keyword>
<evidence type="ECO:0000313" key="4">
    <source>
        <dbReference type="Proteomes" id="UP000193467"/>
    </source>
</evidence>
<feature type="transmembrane region" description="Helical" evidence="1">
    <location>
        <begin position="173"/>
        <end position="195"/>
    </location>
</feature>
<comment type="caution">
    <text evidence="3">The sequence shown here is derived from an EMBL/GenBank/DDBJ whole genome shotgun (WGS) entry which is preliminary data.</text>
</comment>
<sequence length="372" mass="40677">MDYDTTLSMPVTGENGCKADQIPPRVIGGLLAFLFFGLIVSQASTYLSRKPNQDSAILRAFVGASLILVAAHTILEGVIAYQLATVDMITSCTLLRIEALSALLLGAFITTLSHLWMLHRVFVVSERNILATVFGALLWLTTFILCVVVFVLFSVLPDNSAWFHRGVGTYIPLISFFSAGTELYLALAFISFAFWREKTVHDARLGRMLKSLVILTVQACSLPAVSCLLTAFLIVLNPYSNAYLVPLICTPTLYLMSALFTLNSRNAIQTRADNEETLYRIPSVPNLNFPDANVGVFSTGQPISSPNSGFSSAPTTPASPCTSFSNSNRVGVKSIEYTVQVDKVSIRAESIPEIEGPALDPRLWHDWAEPKE</sequence>
<accession>A0A1Y2DYE7</accession>
<dbReference type="AlphaFoldDB" id="A0A1Y2DYE7"/>
<dbReference type="InterPro" id="IPR045339">
    <property type="entry name" value="DUF6534"/>
</dbReference>
<dbReference type="InParanoid" id="A0A1Y2DYE7"/>
<evidence type="ECO:0000259" key="2">
    <source>
        <dbReference type="Pfam" id="PF20152"/>
    </source>
</evidence>
<evidence type="ECO:0000313" key="3">
    <source>
        <dbReference type="EMBL" id="ORY63665.1"/>
    </source>
</evidence>
<keyword evidence="1" id="KW-0472">Membrane</keyword>
<dbReference type="EMBL" id="MCGR01000068">
    <property type="protein sequence ID" value="ORY63665.1"/>
    <property type="molecule type" value="Genomic_DNA"/>
</dbReference>
<dbReference type="Proteomes" id="UP000193467">
    <property type="component" value="Unassembled WGS sequence"/>
</dbReference>
<feature type="transmembrane region" description="Helical" evidence="1">
    <location>
        <begin position="215"/>
        <end position="236"/>
    </location>
</feature>
<gene>
    <name evidence="3" type="ORF">BCR35DRAFT_187691</name>
</gene>
<organism evidence="3 4">
    <name type="scientific">Leucosporidium creatinivorum</name>
    <dbReference type="NCBI Taxonomy" id="106004"/>
    <lineage>
        <taxon>Eukaryota</taxon>
        <taxon>Fungi</taxon>
        <taxon>Dikarya</taxon>
        <taxon>Basidiomycota</taxon>
        <taxon>Pucciniomycotina</taxon>
        <taxon>Microbotryomycetes</taxon>
        <taxon>Leucosporidiales</taxon>
        <taxon>Leucosporidium</taxon>
    </lineage>
</organism>
<dbReference type="PANTHER" id="PTHR40465:SF1">
    <property type="entry name" value="DUF6534 DOMAIN-CONTAINING PROTEIN"/>
    <property type="match status" value="1"/>
</dbReference>
<proteinExistence type="predicted"/>
<feature type="transmembrane region" description="Helical" evidence="1">
    <location>
        <begin position="95"/>
        <end position="117"/>
    </location>
</feature>
<feature type="transmembrane region" description="Helical" evidence="1">
    <location>
        <begin position="129"/>
        <end position="153"/>
    </location>
</feature>